<dbReference type="EMBL" id="CM020618">
    <property type="protein sequence ID" value="KAK1858317.1"/>
    <property type="molecule type" value="Genomic_DNA"/>
</dbReference>
<keyword evidence="2" id="KW-1185">Reference proteome</keyword>
<reference evidence="1" key="1">
    <citation type="submission" date="2019-11" db="EMBL/GenBank/DDBJ databases">
        <title>Nori genome reveals adaptations in red seaweeds to the harsh intertidal environment.</title>
        <authorList>
            <person name="Wang D."/>
            <person name="Mao Y."/>
        </authorList>
    </citation>
    <scope>NUCLEOTIDE SEQUENCE</scope>
    <source>
        <tissue evidence="1">Gametophyte</tissue>
    </source>
</reference>
<evidence type="ECO:0000313" key="2">
    <source>
        <dbReference type="Proteomes" id="UP000798662"/>
    </source>
</evidence>
<dbReference type="Proteomes" id="UP000798662">
    <property type="component" value="Chromosome 1"/>
</dbReference>
<comment type="caution">
    <text evidence="1">The sequence shown here is derived from an EMBL/GenBank/DDBJ whole genome shotgun (WGS) entry which is preliminary data.</text>
</comment>
<accession>A0ACC3BK89</accession>
<sequence>MLGWSSEPWDAIAPAGSSADKTPVPSPGPFLMSDRPGARAGADPLRDGEPVGPEPPAPSLFASPSSTPTEAVVDAGGAPPLGRTSRQAEPRDRNAAASDSEHVPSLDEQADEAMRLSNSMLRIAADENDPAVRASALRMAEAARQDSLDLKRKSALAKRPRPVYRVLWKKGLLRQPDVEEGRLPPDFDKIFVPHPSRPRAELAEKQVAKFWEETVELVTDALPAQGRHGAEPAEEEISPGRLPLLYFLSSFGRGKTFFLREATRYLHSASYEDGHEREELLQRVAGRGVVVLAANFNGSFKVQSIEAAALAHREDEKSINYYMLLYVRILFNELAVLNRPIQNFGDFLSAFYNDYQQKEFDFADVYAEVRAMVANRAGRGSRGDVVVLLVDEIGKLRAHHGWTVCSTLQLDICYPIRSECCSLVESCSGLGIAAMTAMDSAMMLAERSASGRPPKAMDYIPAGNLSAQRIRLMDAMRLGDEARRGEDAPEFSSPSWMVEVDSGGEDSTRLAALEAAEVYALLSGLLWRPVELFAIELKKARGEPLVDMMVSVEEQLATDSAGKVLGYGSLWDSQNSELRDHVLAASLLVDIVAEDELVLPQSSNCRSCGSGSNLLADEDVLGFADIGKLTREELVARHAELAERAWARIMLRTTADLTWGNVLALGFIFGPGGRQFHPAVLPLTLLRALDTKTASAPLAKLMATDEESAPSPGEVAEAAPDKMPAATSDAEASVSEKPTMSSNDASAASSYEMPADFPDRMSDAWSDQELASPNYEQRPRLASPVCGELCAPSFS</sequence>
<name>A0ACC3BK89_PYRYE</name>
<gene>
    <name evidence="1" type="ORF">I4F81_000926</name>
</gene>
<protein>
    <submittedName>
        <fullName evidence="1">Uncharacterized protein</fullName>
    </submittedName>
</protein>
<evidence type="ECO:0000313" key="1">
    <source>
        <dbReference type="EMBL" id="KAK1858317.1"/>
    </source>
</evidence>
<organism evidence="1 2">
    <name type="scientific">Pyropia yezoensis</name>
    <name type="common">Susabi-nori</name>
    <name type="synonym">Porphyra yezoensis</name>
    <dbReference type="NCBI Taxonomy" id="2788"/>
    <lineage>
        <taxon>Eukaryota</taxon>
        <taxon>Rhodophyta</taxon>
        <taxon>Bangiophyceae</taxon>
        <taxon>Bangiales</taxon>
        <taxon>Bangiaceae</taxon>
        <taxon>Pyropia</taxon>
    </lineage>
</organism>
<proteinExistence type="predicted"/>